<dbReference type="GO" id="GO:0006935">
    <property type="term" value="P:chemotaxis"/>
    <property type="evidence" value="ECO:0007669"/>
    <property type="project" value="UniProtKB-UniRule"/>
</dbReference>
<dbReference type="GO" id="GO:0005737">
    <property type="term" value="C:cytoplasm"/>
    <property type="evidence" value="ECO:0007669"/>
    <property type="project" value="InterPro"/>
</dbReference>
<protein>
    <recommendedName>
        <fullName evidence="2">protein-glutamate methylesterase</fullName>
        <ecNumber evidence="2">3.1.1.61</ecNumber>
    </recommendedName>
</protein>
<evidence type="ECO:0000313" key="6">
    <source>
        <dbReference type="EMBL" id="NEU71205.1"/>
    </source>
</evidence>
<evidence type="ECO:0000259" key="5">
    <source>
        <dbReference type="PROSITE" id="PS50122"/>
    </source>
</evidence>
<gene>
    <name evidence="6" type="ORF">PI95_001070</name>
</gene>
<sequence>MLKHDIIVIGASAGGLEVMRKLLAQLPDNFPGTLFIVWHLPAESPSILPQILDRVCPLPVAHAIDFEPIQPGRIYVAPPDRHLLVEPGYVRLTRGPKENRFRPSVDVLFRSAAVAYGSQVIGVVLTGSLDDGAAGLYAVKERGGIAIVQDPFEALYPSMPKAAMKAVMVDHCVSVTEMGSLLVRLTNEVVVEEAVNPPDDNMEIEVGVAREDNAFEQGIIKLGTPSPYTCPECHGTLMRLKEGNLIRFRCHTGHAYSLDSLLVEVTKGIEDTLWNTLRAIQESELLMRHMAGHLRETNDTETETLFLQKAEEAKKRADLVRQAVMSHETLSTEKVSDDAKHH</sequence>
<dbReference type="InterPro" id="IPR035909">
    <property type="entry name" value="CheB_C"/>
</dbReference>
<proteinExistence type="predicted"/>
<dbReference type="EC" id="3.1.1.61" evidence="2"/>
<comment type="catalytic activity">
    <reaction evidence="3">
        <text>[protein]-L-glutamate 5-O-methyl ester + H2O = L-glutamyl-[protein] + methanol + H(+)</text>
        <dbReference type="Rhea" id="RHEA:23236"/>
        <dbReference type="Rhea" id="RHEA-COMP:10208"/>
        <dbReference type="Rhea" id="RHEA-COMP:10311"/>
        <dbReference type="ChEBI" id="CHEBI:15377"/>
        <dbReference type="ChEBI" id="CHEBI:15378"/>
        <dbReference type="ChEBI" id="CHEBI:17790"/>
        <dbReference type="ChEBI" id="CHEBI:29973"/>
        <dbReference type="ChEBI" id="CHEBI:82795"/>
        <dbReference type="EC" id="3.1.1.61"/>
    </reaction>
</comment>
<accession>A0A846H163</accession>
<evidence type="ECO:0000256" key="2">
    <source>
        <dbReference type="ARBA" id="ARBA00039140"/>
    </source>
</evidence>
<keyword evidence="4" id="KW-0145">Chemotaxis</keyword>
<name>A0A846H163_9CYAN</name>
<evidence type="ECO:0000256" key="1">
    <source>
        <dbReference type="ARBA" id="ARBA00022801"/>
    </source>
</evidence>
<feature type="active site" evidence="4">
    <location>
        <position position="12"/>
    </location>
</feature>
<dbReference type="Pfam" id="PF01339">
    <property type="entry name" value="CheB_methylest"/>
    <property type="match status" value="1"/>
</dbReference>
<reference evidence="6 7" key="1">
    <citation type="journal article" date="2015" name="Genome Announc.">
        <title>Draft Genome Sequence of Cyanobacterium Hassallia byssoidea Strain VB512170, Isolated from Monuments in India.</title>
        <authorList>
            <person name="Singh D."/>
            <person name="Chandrababunaidu M.M."/>
            <person name="Panda A."/>
            <person name="Sen D."/>
            <person name="Bhattacharyya S."/>
            <person name="Adhikary S.P."/>
            <person name="Tripathy S."/>
        </authorList>
    </citation>
    <scope>NUCLEOTIDE SEQUENCE [LARGE SCALE GENOMIC DNA]</scope>
    <source>
        <strain evidence="6 7">VB512170</strain>
    </source>
</reference>
<dbReference type="PANTHER" id="PTHR42872:SF6">
    <property type="entry name" value="PROTEIN-GLUTAMATE METHYLESTERASE_PROTEIN-GLUTAMINE GLUTAMINASE"/>
    <property type="match status" value="1"/>
</dbReference>
<feature type="active site" evidence="4">
    <location>
        <position position="131"/>
    </location>
</feature>
<keyword evidence="7" id="KW-1185">Reference proteome</keyword>
<dbReference type="Gene3D" id="3.40.50.180">
    <property type="entry name" value="Methylesterase CheB, C-terminal domain"/>
    <property type="match status" value="1"/>
</dbReference>
<evidence type="ECO:0000256" key="3">
    <source>
        <dbReference type="ARBA" id="ARBA00048267"/>
    </source>
</evidence>
<dbReference type="EMBL" id="JTCM02000001">
    <property type="protein sequence ID" value="NEU71205.1"/>
    <property type="molecule type" value="Genomic_DNA"/>
</dbReference>
<keyword evidence="1 4" id="KW-0378">Hydrolase</keyword>
<organism evidence="6 7">
    <name type="scientific">Hassallia byssoidea VB512170</name>
    <dbReference type="NCBI Taxonomy" id="1304833"/>
    <lineage>
        <taxon>Bacteria</taxon>
        <taxon>Bacillati</taxon>
        <taxon>Cyanobacteriota</taxon>
        <taxon>Cyanophyceae</taxon>
        <taxon>Nostocales</taxon>
        <taxon>Tolypothrichaceae</taxon>
        <taxon>Hassallia</taxon>
    </lineage>
</organism>
<dbReference type="PROSITE" id="PS50122">
    <property type="entry name" value="CHEB"/>
    <property type="match status" value="1"/>
</dbReference>
<dbReference type="Proteomes" id="UP000031549">
    <property type="component" value="Unassembled WGS sequence"/>
</dbReference>
<dbReference type="RefSeq" id="WP_039752925.1">
    <property type="nucleotide sequence ID" value="NZ_JTCM02000001.1"/>
</dbReference>
<evidence type="ECO:0000313" key="7">
    <source>
        <dbReference type="Proteomes" id="UP000031549"/>
    </source>
</evidence>
<dbReference type="CDD" id="cd16433">
    <property type="entry name" value="CheB"/>
    <property type="match status" value="1"/>
</dbReference>
<feature type="active site" evidence="4">
    <location>
        <position position="39"/>
    </location>
</feature>
<dbReference type="InterPro" id="IPR000673">
    <property type="entry name" value="Sig_transdc_resp-reg_Me-estase"/>
</dbReference>
<comment type="caution">
    <text evidence="6">The sequence shown here is derived from an EMBL/GenBank/DDBJ whole genome shotgun (WGS) entry which is preliminary data.</text>
</comment>
<dbReference type="InterPro" id="IPR011247">
    <property type="entry name" value="Chemotax_prot-Glu_Me-esterase"/>
</dbReference>
<dbReference type="GO" id="GO:0000156">
    <property type="term" value="F:phosphorelay response regulator activity"/>
    <property type="evidence" value="ECO:0007669"/>
    <property type="project" value="InterPro"/>
</dbReference>
<feature type="domain" description="CheB-type methylesterase" evidence="5">
    <location>
        <begin position="1"/>
        <end position="189"/>
    </location>
</feature>
<dbReference type="PANTHER" id="PTHR42872">
    <property type="entry name" value="PROTEIN-GLUTAMATE METHYLESTERASE/PROTEIN-GLUTAMINE GLUTAMINASE"/>
    <property type="match status" value="1"/>
</dbReference>
<dbReference type="PIRSF" id="PIRSF036461">
    <property type="entry name" value="Chmtx_methlestr"/>
    <property type="match status" value="1"/>
</dbReference>
<dbReference type="AlphaFoldDB" id="A0A846H163"/>
<dbReference type="SUPFAM" id="SSF52738">
    <property type="entry name" value="Methylesterase CheB, C-terminal domain"/>
    <property type="match status" value="1"/>
</dbReference>
<dbReference type="GO" id="GO:0008984">
    <property type="term" value="F:protein-glutamate methylesterase activity"/>
    <property type="evidence" value="ECO:0007669"/>
    <property type="project" value="UniProtKB-EC"/>
</dbReference>
<evidence type="ECO:0000256" key="4">
    <source>
        <dbReference type="PROSITE-ProRule" id="PRU00050"/>
    </source>
</evidence>